<name>A0A8J6YL61_9PROT</name>
<dbReference type="GO" id="GO:0009288">
    <property type="term" value="C:bacterial-type flagellum"/>
    <property type="evidence" value="ECO:0007669"/>
    <property type="project" value="InterPro"/>
</dbReference>
<dbReference type="GO" id="GO:0044781">
    <property type="term" value="P:bacterial-type flagellum organization"/>
    <property type="evidence" value="ECO:0007669"/>
    <property type="project" value="UniProtKB-KW"/>
</dbReference>
<keyword evidence="9" id="KW-0472">Membrane</keyword>
<sequence>MGKDLHSLIRLRDYEVDECRRKLGELLRVEEALLEARAALEEDYRREETFAREHPEFGQTMGAYLTRYNDQKDQLTQKLMAIAQAIEVAREVLANAYKELKTVVLTQENRDRQAREERDRKEQLFLDELAQERYRRRQRKDPSSSPPSSSSSSSTDP</sequence>
<evidence type="ECO:0000313" key="13">
    <source>
        <dbReference type="Proteomes" id="UP000631034"/>
    </source>
</evidence>
<accession>A0A8J6YL61</accession>
<dbReference type="Gene3D" id="1.10.287.1700">
    <property type="match status" value="1"/>
</dbReference>
<comment type="similarity">
    <text evidence="2">Belongs to the FliJ family.</text>
</comment>
<evidence type="ECO:0000256" key="5">
    <source>
        <dbReference type="ARBA" id="ARBA00022475"/>
    </source>
</evidence>
<dbReference type="GO" id="GO:0006935">
    <property type="term" value="P:chemotaxis"/>
    <property type="evidence" value="ECO:0007669"/>
    <property type="project" value="UniProtKB-KW"/>
</dbReference>
<organism evidence="12 13">
    <name type="scientific">Phaeovibrio sulfidiphilus</name>
    <dbReference type="NCBI Taxonomy" id="1220600"/>
    <lineage>
        <taxon>Bacteria</taxon>
        <taxon>Pseudomonadati</taxon>
        <taxon>Pseudomonadota</taxon>
        <taxon>Alphaproteobacteria</taxon>
        <taxon>Rhodospirillales</taxon>
        <taxon>Rhodospirillaceae</taxon>
        <taxon>Phaeovibrio</taxon>
    </lineage>
</organism>
<dbReference type="GO" id="GO:0005886">
    <property type="term" value="C:plasma membrane"/>
    <property type="evidence" value="ECO:0007669"/>
    <property type="project" value="UniProtKB-SubCell"/>
</dbReference>
<dbReference type="InterPro" id="IPR012823">
    <property type="entry name" value="Flagell_FliJ"/>
</dbReference>
<keyword evidence="7" id="KW-1005">Bacterial flagellum biogenesis</keyword>
<dbReference type="EMBL" id="JACZHT010000002">
    <property type="protein sequence ID" value="MBE1236730.1"/>
    <property type="molecule type" value="Genomic_DNA"/>
</dbReference>
<evidence type="ECO:0000313" key="12">
    <source>
        <dbReference type="EMBL" id="MBE1236730.1"/>
    </source>
</evidence>
<evidence type="ECO:0000256" key="10">
    <source>
        <dbReference type="ARBA" id="ARBA00023225"/>
    </source>
</evidence>
<evidence type="ECO:0000256" key="2">
    <source>
        <dbReference type="ARBA" id="ARBA00010004"/>
    </source>
</evidence>
<evidence type="ECO:0000256" key="3">
    <source>
        <dbReference type="ARBA" id="ARBA00020392"/>
    </source>
</evidence>
<keyword evidence="12" id="KW-0969">Cilium</keyword>
<dbReference type="InterPro" id="IPR053716">
    <property type="entry name" value="Flag_assembly_chemotaxis_eff"/>
</dbReference>
<dbReference type="GO" id="GO:0071973">
    <property type="term" value="P:bacterial-type flagellum-dependent cell motility"/>
    <property type="evidence" value="ECO:0007669"/>
    <property type="project" value="InterPro"/>
</dbReference>
<keyword evidence="6" id="KW-0145">Chemotaxis</keyword>
<evidence type="ECO:0000256" key="8">
    <source>
        <dbReference type="ARBA" id="ARBA00022927"/>
    </source>
</evidence>
<protein>
    <recommendedName>
        <fullName evidence="3">Flagellar FliJ protein</fullName>
    </recommendedName>
</protein>
<evidence type="ECO:0000256" key="6">
    <source>
        <dbReference type="ARBA" id="ARBA00022500"/>
    </source>
</evidence>
<dbReference type="Proteomes" id="UP000631034">
    <property type="component" value="Unassembled WGS sequence"/>
</dbReference>
<keyword evidence="4" id="KW-0813">Transport</keyword>
<evidence type="ECO:0000256" key="7">
    <source>
        <dbReference type="ARBA" id="ARBA00022795"/>
    </source>
</evidence>
<proteinExistence type="inferred from homology"/>
<feature type="region of interest" description="Disordered" evidence="11">
    <location>
        <begin position="109"/>
        <end position="157"/>
    </location>
</feature>
<evidence type="ECO:0000256" key="11">
    <source>
        <dbReference type="SAM" id="MobiDB-lite"/>
    </source>
</evidence>
<feature type="compositionally biased region" description="Low complexity" evidence="11">
    <location>
        <begin position="146"/>
        <end position="157"/>
    </location>
</feature>
<keyword evidence="5" id="KW-1003">Cell membrane</keyword>
<keyword evidence="13" id="KW-1185">Reference proteome</keyword>
<evidence type="ECO:0000256" key="9">
    <source>
        <dbReference type="ARBA" id="ARBA00023136"/>
    </source>
</evidence>
<keyword evidence="8" id="KW-0653">Protein transport</keyword>
<keyword evidence="12" id="KW-0282">Flagellum</keyword>
<keyword evidence="12" id="KW-0966">Cell projection</keyword>
<evidence type="ECO:0000256" key="1">
    <source>
        <dbReference type="ARBA" id="ARBA00004413"/>
    </source>
</evidence>
<gene>
    <name evidence="12" type="ORF">IHV25_03560</name>
</gene>
<feature type="compositionally biased region" description="Basic and acidic residues" evidence="11">
    <location>
        <begin position="109"/>
        <end position="124"/>
    </location>
</feature>
<evidence type="ECO:0000256" key="4">
    <source>
        <dbReference type="ARBA" id="ARBA00022448"/>
    </source>
</evidence>
<dbReference type="RefSeq" id="WP_192533740.1">
    <property type="nucleotide sequence ID" value="NZ_JACZHT010000002.1"/>
</dbReference>
<comment type="caution">
    <text evidence="12">The sequence shown here is derived from an EMBL/GenBank/DDBJ whole genome shotgun (WGS) entry which is preliminary data.</text>
</comment>
<comment type="subcellular location">
    <subcellularLocation>
        <location evidence="1">Cell membrane</location>
        <topology evidence="1">Peripheral membrane protein</topology>
        <orientation evidence="1">Cytoplasmic side</orientation>
    </subcellularLocation>
</comment>
<reference evidence="12" key="1">
    <citation type="submission" date="2020-10" db="EMBL/GenBank/DDBJ databases">
        <title>Genome sequence of the unusual species of purple photosynthetic bacteria, Phaeovibrio sulfidiphilus DSM 23193, type strain.</title>
        <authorList>
            <person name="Kyndt J.A."/>
            <person name="Meyer T.E."/>
        </authorList>
    </citation>
    <scope>NUCLEOTIDE SEQUENCE</scope>
    <source>
        <strain evidence="12">DSM 23193</strain>
    </source>
</reference>
<dbReference type="AlphaFoldDB" id="A0A8J6YL61"/>
<dbReference type="Pfam" id="PF02050">
    <property type="entry name" value="FliJ"/>
    <property type="match status" value="1"/>
</dbReference>
<dbReference type="GO" id="GO:0015031">
    <property type="term" value="P:protein transport"/>
    <property type="evidence" value="ECO:0007669"/>
    <property type="project" value="UniProtKB-KW"/>
</dbReference>
<keyword evidence="10" id="KW-1006">Bacterial flagellum protein export</keyword>